<evidence type="ECO:0000313" key="1">
    <source>
        <dbReference type="EMBL" id="OCK74723.1"/>
    </source>
</evidence>
<keyword evidence="2" id="KW-1185">Reference proteome</keyword>
<dbReference type="EMBL" id="KV745426">
    <property type="protein sequence ID" value="OCK74723.1"/>
    <property type="molecule type" value="Genomic_DNA"/>
</dbReference>
<dbReference type="AlphaFoldDB" id="A0A8E2DZW8"/>
<reference evidence="1 2" key="1">
    <citation type="journal article" date="2016" name="Nat. Commun.">
        <title>Ectomycorrhizal ecology is imprinted in the genome of the dominant symbiotic fungus Cenococcum geophilum.</title>
        <authorList>
            <consortium name="DOE Joint Genome Institute"/>
            <person name="Peter M."/>
            <person name="Kohler A."/>
            <person name="Ohm R.A."/>
            <person name="Kuo A."/>
            <person name="Krutzmann J."/>
            <person name="Morin E."/>
            <person name="Arend M."/>
            <person name="Barry K.W."/>
            <person name="Binder M."/>
            <person name="Choi C."/>
            <person name="Clum A."/>
            <person name="Copeland A."/>
            <person name="Grisel N."/>
            <person name="Haridas S."/>
            <person name="Kipfer T."/>
            <person name="LaButti K."/>
            <person name="Lindquist E."/>
            <person name="Lipzen A."/>
            <person name="Maire R."/>
            <person name="Meier B."/>
            <person name="Mihaltcheva S."/>
            <person name="Molinier V."/>
            <person name="Murat C."/>
            <person name="Poggeler S."/>
            <person name="Quandt C.A."/>
            <person name="Sperisen C."/>
            <person name="Tritt A."/>
            <person name="Tisserant E."/>
            <person name="Crous P.W."/>
            <person name="Henrissat B."/>
            <person name="Nehls U."/>
            <person name="Egli S."/>
            <person name="Spatafora J.W."/>
            <person name="Grigoriev I.V."/>
            <person name="Martin F.M."/>
        </authorList>
    </citation>
    <scope>NUCLEOTIDE SEQUENCE [LARGE SCALE GENOMIC DNA]</scope>
    <source>
        <strain evidence="1 2">CBS 459.81</strain>
    </source>
</reference>
<accession>A0A8E2DZW8</accession>
<dbReference type="Proteomes" id="UP000250266">
    <property type="component" value="Unassembled WGS sequence"/>
</dbReference>
<evidence type="ECO:0000313" key="2">
    <source>
        <dbReference type="Proteomes" id="UP000250266"/>
    </source>
</evidence>
<organism evidence="1 2">
    <name type="scientific">Lepidopterella palustris CBS 459.81</name>
    <dbReference type="NCBI Taxonomy" id="1314670"/>
    <lineage>
        <taxon>Eukaryota</taxon>
        <taxon>Fungi</taxon>
        <taxon>Dikarya</taxon>
        <taxon>Ascomycota</taxon>
        <taxon>Pezizomycotina</taxon>
        <taxon>Dothideomycetes</taxon>
        <taxon>Pleosporomycetidae</taxon>
        <taxon>Mytilinidiales</taxon>
        <taxon>Argynnaceae</taxon>
        <taxon>Lepidopterella</taxon>
    </lineage>
</organism>
<name>A0A8E2DZW8_9PEZI</name>
<dbReference type="OrthoDB" id="3783539at2759"/>
<gene>
    <name evidence="1" type="ORF">K432DRAFT_191462</name>
</gene>
<sequence>MSIQYSSKPTQIIEGHYLDQQRLLHLLKTVYGSSEGQNNFRVELRLNRYKIYPSEHVADVPPLTEDQIQDCCAYGRL</sequence>
<protein>
    <submittedName>
        <fullName evidence="1">Uncharacterized protein</fullName>
    </submittedName>
</protein>
<proteinExistence type="predicted"/>